<dbReference type="InterPro" id="IPR016047">
    <property type="entry name" value="M23ase_b-sheet_dom"/>
</dbReference>
<dbReference type="InterPro" id="IPR050570">
    <property type="entry name" value="Cell_wall_metabolism_enzyme"/>
</dbReference>
<dbReference type="Gene3D" id="6.10.250.3150">
    <property type="match status" value="1"/>
</dbReference>
<feature type="domain" description="M23ase beta-sheet core" evidence="4">
    <location>
        <begin position="249"/>
        <end position="340"/>
    </location>
</feature>
<gene>
    <name evidence="6" type="ORF">P4T90_15240</name>
</gene>
<keyword evidence="1" id="KW-0732">Signal</keyword>
<dbReference type="InterPro" id="IPR057309">
    <property type="entry name" value="PcsB_CC"/>
</dbReference>
<dbReference type="RefSeq" id="WP_232317603.1">
    <property type="nucleotide sequence ID" value="NZ_JARMAB010000022.1"/>
</dbReference>
<dbReference type="InterPro" id="IPR011055">
    <property type="entry name" value="Dup_hybrid_motif"/>
</dbReference>
<keyword evidence="2" id="KW-0175">Coiled coil</keyword>
<evidence type="ECO:0000256" key="1">
    <source>
        <dbReference type="ARBA" id="ARBA00022729"/>
    </source>
</evidence>
<dbReference type="PANTHER" id="PTHR21666">
    <property type="entry name" value="PEPTIDASE-RELATED"/>
    <property type="match status" value="1"/>
</dbReference>
<sequence>MKAQIKNLQMSIVDANEKIRDKQQQVDDTKQKINDLEAQIKVLQKRIDERNQLLKQRARAMQQNGTSASYLDVILTSKSFGEMLDRLSAVNTIVNADKDIMMQQKRDQDKLKAAQAEVEKKLSELQGMLNQLEKMKADFNAKKSQANALMQKLGQKKDDIEKEKLSMSEQNDLLSAQKAAIDKAIQMEKGRLADEAQKAAEQAKQQNESSLSSSGSSSLPPVTSGMFTRPAEGYISSGFGAREGTYSGFHYGVDIANPGSNVPIVATADGVVSRSYLSSSYGNCIFITHDINGKIYTTVYAHMSARLVGNGAVVHKGQQIGIMGSTGESTGQHLHFELYPGPWIPSHATAVDPTHYINF</sequence>
<dbReference type="Pfam" id="PF24568">
    <property type="entry name" value="CC_PcsB"/>
    <property type="match status" value="1"/>
</dbReference>
<dbReference type="CDD" id="cd12797">
    <property type="entry name" value="M23_peptidase"/>
    <property type="match status" value="1"/>
</dbReference>
<organism evidence="6 7">
    <name type="scientific">Heyndrickxia acidicola</name>
    <dbReference type="NCBI Taxonomy" id="209389"/>
    <lineage>
        <taxon>Bacteria</taxon>
        <taxon>Bacillati</taxon>
        <taxon>Bacillota</taxon>
        <taxon>Bacilli</taxon>
        <taxon>Bacillales</taxon>
        <taxon>Bacillaceae</taxon>
        <taxon>Heyndrickxia</taxon>
    </lineage>
</organism>
<accession>A0ABU6MI93</accession>
<dbReference type="PANTHER" id="PTHR21666:SF270">
    <property type="entry name" value="MUREIN HYDROLASE ACTIVATOR ENVC"/>
    <property type="match status" value="1"/>
</dbReference>
<keyword evidence="7" id="KW-1185">Reference proteome</keyword>
<comment type="caution">
    <text evidence="6">The sequence shown here is derived from an EMBL/GenBank/DDBJ whole genome shotgun (WGS) entry which is preliminary data.</text>
</comment>
<feature type="coiled-coil region" evidence="2">
    <location>
        <begin position="5"/>
        <end position="64"/>
    </location>
</feature>
<evidence type="ECO:0000259" key="4">
    <source>
        <dbReference type="Pfam" id="PF01551"/>
    </source>
</evidence>
<dbReference type="Pfam" id="PF01551">
    <property type="entry name" value="Peptidase_M23"/>
    <property type="match status" value="1"/>
</dbReference>
<name>A0ABU6MI93_9BACI</name>
<feature type="domain" description="Peptidoglycan hydrolase PcsB coiled-coil" evidence="5">
    <location>
        <begin position="40"/>
        <end position="112"/>
    </location>
</feature>
<dbReference type="Gene3D" id="2.70.70.10">
    <property type="entry name" value="Glucose Permease (Domain IIA)"/>
    <property type="match status" value="1"/>
</dbReference>
<dbReference type="EMBL" id="JARMAB010000022">
    <property type="protein sequence ID" value="MED1204402.1"/>
    <property type="molecule type" value="Genomic_DNA"/>
</dbReference>
<proteinExistence type="predicted"/>
<evidence type="ECO:0000313" key="7">
    <source>
        <dbReference type="Proteomes" id="UP001341444"/>
    </source>
</evidence>
<protein>
    <submittedName>
        <fullName evidence="6">Peptidoglycan DD-metalloendopeptidase family protein</fullName>
    </submittedName>
</protein>
<dbReference type="Proteomes" id="UP001341444">
    <property type="component" value="Unassembled WGS sequence"/>
</dbReference>
<reference evidence="6 7" key="1">
    <citation type="submission" date="2023-03" db="EMBL/GenBank/DDBJ databases">
        <title>Bacillus Genome Sequencing.</title>
        <authorList>
            <person name="Dunlap C."/>
        </authorList>
    </citation>
    <scope>NUCLEOTIDE SEQUENCE [LARGE SCALE GENOMIC DNA]</scope>
    <source>
        <strain evidence="6 7">B-23453</strain>
    </source>
</reference>
<feature type="region of interest" description="Disordered" evidence="3">
    <location>
        <begin position="192"/>
        <end position="223"/>
    </location>
</feature>
<dbReference type="SUPFAM" id="SSF51261">
    <property type="entry name" value="Duplicated hybrid motif"/>
    <property type="match status" value="1"/>
</dbReference>
<evidence type="ECO:0000259" key="5">
    <source>
        <dbReference type="Pfam" id="PF24568"/>
    </source>
</evidence>
<feature type="compositionally biased region" description="Low complexity" evidence="3">
    <location>
        <begin position="199"/>
        <end position="219"/>
    </location>
</feature>
<evidence type="ECO:0000256" key="2">
    <source>
        <dbReference type="SAM" id="Coils"/>
    </source>
</evidence>
<evidence type="ECO:0000313" key="6">
    <source>
        <dbReference type="EMBL" id="MED1204402.1"/>
    </source>
</evidence>
<evidence type="ECO:0000256" key="3">
    <source>
        <dbReference type="SAM" id="MobiDB-lite"/>
    </source>
</evidence>